<dbReference type="SMART" id="SM00582">
    <property type="entry name" value="RPR"/>
    <property type="match status" value="1"/>
</dbReference>
<dbReference type="PANTHER" id="PTHR23140">
    <property type="entry name" value="RNA PROCESSING PROTEIN LD23810P"/>
    <property type="match status" value="1"/>
</dbReference>
<dbReference type="InterPro" id="IPR035967">
    <property type="entry name" value="SWAP/Surp_sf"/>
</dbReference>
<dbReference type="InterPro" id="IPR008942">
    <property type="entry name" value="ENTH_VHS"/>
</dbReference>
<dbReference type="Pfam" id="PF01805">
    <property type="entry name" value="Surp"/>
    <property type="match status" value="1"/>
</dbReference>
<dbReference type="InterPro" id="IPR006569">
    <property type="entry name" value="CID_dom"/>
</dbReference>
<evidence type="ECO:0000313" key="8">
    <source>
        <dbReference type="Proteomes" id="UP000694427"/>
    </source>
</evidence>
<feature type="compositionally biased region" description="Basic and acidic residues" evidence="3">
    <location>
        <begin position="739"/>
        <end position="758"/>
    </location>
</feature>
<evidence type="ECO:0000256" key="2">
    <source>
        <dbReference type="PROSITE-ProRule" id="PRU00176"/>
    </source>
</evidence>
<feature type="region of interest" description="Disordered" evidence="3">
    <location>
        <begin position="805"/>
        <end position="854"/>
    </location>
</feature>
<feature type="region of interest" description="Disordered" evidence="3">
    <location>
        <begin position="449"/>
        <end position="478"/>
    </location>
</feature>
<evidence type="ECO:0000256" key="1">
    <source>
        <dbReference type="ARBA" id="ARBA00022884"/>
    </source>
</evidence>
<dbReference type="Ensembl" id="ENSCCRT00010110181.1">
    <property type="protein sequence ID" value="ENSCCRP00010099321.1"/>
    <property type="gene ID" value="ENSCCRG00010041769.1"/>
</dbReference>
<proteinExistence type="predicted"/>
<dbReference type="InterPro" id="IPR035979">
    <property type="entry name" value="RBD_domain_sf"/>
</dbReference>
<keyword evidence="1 2" id="KW-0694">RNA-binding</keyword>
<dbReference type="SMART" id="SM00360">
    <property type="entry name" value="RRM"/>
    <property type="match status" value="1"/>
</dbReference>
<dbReference type="GO" id="GO:0006396">
    <property type="term" value="P:RNA processing"/>
    <property type="evidence" value="ECO:0007669"/>
    <property type="project" value="InterPro"/>
</dbReference>
<feature type="compositionally biased region" description="Low complexity" evidence="3">
    <location>
        <begin position="725"/>
        <end position="734"/>
    </location>
</feature>
<protein>
    <submittedName>
        <fullName evidence="7">U2 snRNP-associated SURP domain containing</fullName>
    </submittedName>
</protein>
<evidence type="ECO:0000259" key="6">
    <source>
        <dbReference type="PROSITE" id="PS51391"/>
    </source>
</evidence>
<dbReference type="InterPro" id="IPR035009">
    <property type="entry name" value="SR140_RRM"/>
</dbReference>
<dbReference type="SUPFAM" id="SSF54928">
    <property type="entry name" value="RNA-binding domain, RBD"/>
    <property type="match status" value="1"/>
</dbReference>
<dbReference type="Gene3D" id="6.10.140.420">
    <property type="match status" value="1"/>
</dbReference>
<feature type="domain" description="CID" evidence="6">
    <location>
        <begin position="478"/>
        <end position="598"/>
    </location>
</feature>
<dbReference type="FunFam" id="3.30.70.330:FF:000177">
    <property type="entry name" value="U2 snRNP-associated SURP motif-containing protein-like isoform X2"/>
    <property type="match status" value="1"/>
</dbReference>
<dbReference type="InterPro" id="IPR000061">
    <property type="entry name" value="Surp"/>
</dbReference>
<feature type="compositionally biased region" description="Basic residues" evidence="3">
    <location>
        <begin position="816"/>
        <end position="854"/>
    </location>
</feature>
<dbReference type="Gene3D" id="1.10.10.790">
    <property type="entry name" value="Surp module"/>
    <property type="match status" value="1"/>
</dbReference>
<dbReference type="GO" id="GO:0003723">
    <property type="term" value="F:RNA binding"/>
    <property type="evidence" value="ECO:0007669"/>
    <property type="project" value="UniProtKB-UniRule"/>
</dbReference>
<dbReference type="SUPFAM" id="SSF109905">
    <property type="entry name" value="Surp module (SWAP domain)"/>
    <property type="match status" value="1"/>
</dbReference>
<dbReference type="AlphaFoldDB" id="A0A8C1P2T9"/>
<evidence type="ECO:0000259" key="4">
    <source>
        <dbReference type="PROSITE" id="PS50102"/>
    </source>
</evidence>
<dbReference type="FunFam" id="1.10.10.790:FF:000006">
    <property type="entry name" value="U2 snRNP-associated SURP motif-containing protein isoform X1"/>
    <property type="match status" value="1"/>
</dbReference>
<feature type="region of interest" description="Disordered" evidence="3">
    <location>
        <begin position="162"/>
        <end position="217"/>
    </location>
</feature>
<dbReference type="PROSITE" id="PS51391">
    <property type="entry name" value="CID"/>
    <property type="match status" value="1"/>
</dbReference>
<sequence length="854" mass="97350">MADKTPGGAQKTNSKVFFFTFLLYIRILKSVFFVNDNKSERILSLIRYKLKAFSIGKMAVAKRTLSKKEQDELKKKEDERAAAEIYEEFLAAFEGGEGKVKTFVRGGIAKATKEEVAADDKKGKLYKPKSRILEASKKGDKEKKKSNLELFKEELKQIQEERDERHRLKGRVSRFEPLPTVEGRRSADGSSRRNRPSSVLDDSAPGSHDVGDPTTTNLYLGNINPQMNEEMLCQEFGRYGPLASVKIMWPRTDEERARERNCGFVAFMTRKDAERALKHLNGKMIMNFDMKLGWGKGVPIPPHPIYIPPSMMEHTLPPPPSGLPFNAQPKERLKNPNAPMPPPPKCKEEFEKTLSQAIVKVVIPTERNLLSLIHRMIEFVVREGPMFEAMIMNREINNPLYRFLFENQSPAHVYYRWKLYTILQGESPTKWKTEDFRIFKNGSIWRPPPLNPYLHGSPEEEEHDDEEEDEETSKKGSLKDEYRDKLEELLRGLTPRKSDIANAMFFCLARADAAEEIVECIAESLSILKTPLPKKIARLYLVSDVLYNSSAKVANASYYRKLELQGQRVMSCFRAWEDWAVYPDPFLIKLQNIFLGLVSLDSEKEPADLLPEDIDGAPIVEEELDGAPLDDVDGMPIDGAQIDGAPLDDLDGMPIKGTDDDLDGVPLDQKPGFKVAPSKWEEVDGTALEAQAVTTSKWEIFDLPDESEKSKTSSTRETESKDSLKSSSAADQQSYSNPVREEYDSKSAKFSEMSEEKRAKLREIELKVMKFQDELESGKRPKKSGQSIQEQVELYRDKLLQRVSMKFCLSPSPPRTPKRSRRSRSRTPKKSSKKSRSRSRSPHRSHKKSKKSKH</sequence>
<dbReference type="InterPro" id="IPR013170">
    <property type="entry name" value="mRNA_splic_Cwf21_dom"/>
</dbReference>
<evidence type="ECO:0000259" key="5">
    <source>
        <dbReference type="PROSITE" id="PS50128"/>
    </source>
</evidence>
<dbReference type="SMART" id="SM00648">
    <property type="entry name" value="SWAP"/>
    <property type="match status" value="1"/>
</dbReference>
<feature type="region of interest" description="Disordered" evidence="3">
    <location>
        <begin position="771"/>
        <end position="790"/>
    </location>
</feature>
<feature type="compositionally biased region" description="Basic and acidic residues" evidence="3">
    <location>
        <begin position="182"/>
        <end position="191"/>
    </location>
</feature>
<keyword evidence="8" id="KW-1185">Reference proteome</keyword>
<dbReference type="Gene3D" id="1.25.40.90">
    <property type="match status" value="1"/>
</dbReference>
<feature type="compositionally biased region" description="Basic and acidic residues" evidence="3">
    <location>
        <begin position="706"/>
        <end position="724"/>
    </location>
</feature>
<dbReference type="PROSITE" id="PS50128">
    <property type="entry name" value="SURP"/>
    <property type="match status" value="1"/>
</dbReference>
<accession>A0A8C1P2T9</accession>
<dbReference type="PROSITE" id="PS50102">
    <property type="entry name" value="RRM"/>
    <property type="match status" value="1"/>
</dbReference>
<dbReference type="PANTHER" id="PTHR23140:SF10">
    <property type="entry name" value="U2 SNRNP-ASSOCIATED SURP DOMAIN-CONTAINING"/>
    <property type="match status" value="1"/>
</dbReference>
<feature type="domain" description="RRM" evidence="4">
    <location>
        <begin position="216"/>
        <end position="297"/>
    </location>
</feature>
<dbReference type="Gene3D" id="3.30.70.330">
    <property type="match status" value="1"/>
</dbReference>
<dbReference type="CDD" id="cd21370">
    <property type="entry name" value="cwf21_SR140"/>
    <property type="match status" value="1"/>
</dbReference>
<evidence type="ECO:0000313" key="7">
    <source>
        <dbReference type="Ensembl" id="ENSCCRP00010099321.1"/>
    </source>
</evidence>
<dbReference type="Pfam" id="PF08312">
    <property type="entry name" value="cwf21"/>
    <property type="match status" value="1"/>
</dbReference>
<dbReference type="Proteomes" id="UP000694427">
    <property type="component" value="Unplaced"/>
</dbReference>
<organism evidence="7 8">
    <name type="scientific">Cyprinus carpio</name>
    <name type="common">Common carp</name>
    <dbReference type="NCBI Taxonomy" id="7962"/>
    <lineage>
        <taxon>Eukaryota</taxon>
        <taxon>Metazoa</taxon>
        <taxon>Chordata</taxon>
        <taxon>Craniata</taxon>
        <taxon>Vertebrata</taxon>
        <taxon>Euteleostomi</taxon>
        <taxon>Actinopterygii</taxon>
        <taxon>Neopterygii</taxon>
        <taxon>Teleostei</taxon>
        <taxon>Ostariophysi</taxon>
        <taxon>Cypriniformes</taxon>
        <taxon>Cyprinidae</taxon>
        <taxon>Cyprininae</taxon>
        <taxon>Cyprinus</taxon>
    </lineage>
</organism>
<evidence type="ECO:0000256" key="3">
    <source>
        <dbReference type="SAM" id="MobiDB-lite"/>
    </source>
</evidence>
<dbReference type="SMART" id="SM01115">
    <property type="entry name" value="cwf21"/>
    <property type="match status" value="1"/>
</dbReference>
<dbReference type="CDD" id="cd12223">
    <property type="entry name" value="RRM_SR140"/>
    <property type="match status" value="1"/>
</dbReference>
<feature type="domain" description="SURP motif" evidence="5">
    <location>
        <begin position="372"/>
        <end position="415"/>
    </location>
</feature>
<feature type="compositionally biased region" description="Acidic residues" evidence="3">
    <location>
        <begin position="459"/>
        <end position="471"/>
    </location>
</feature>
<reference evidence="7" key="1">
    <citation type="submission" date="2025-08" db="UniProtKB">
        <authorList>
            <consortium name="Ensembl"/>
        </authorList>
    </citation>
    <scope>IDENTIFICATION</scope>
</reference>
<name>A0A8C1P2T9_CYPCA</name>
<dbReference type="InterPro" id="IPR051485">
    <property type="entry name" value="SR-CTD_assoc_factor"/>
</dbReference>
<dbReference type="InterPro" id="IPR047488">
    <property type="entry name" value="SR140_cwf21"/>
</dbReference>
<feature type="region of interest" description="Disordered" evidence="3">
    <location>
        <begin position="699"/>
        <end position="758"/>
    </location>
</feature>
<dbReference type="Pfam" id="PF00076">
    <property type="entry name" value="RRM_1"/>
    <property type="match status" value="1"/>
</dbReference>
<reference evidence="7" key="2">
    <citation type="submission" date="2025-09" db="UniProtKB">
        <authorList>
            <consortium name="Ensembl"/>
        </authorList>
    </citation>
    <scope>IDENTIFICATION</scope>
</reference>
<dbReference type="InterPro" id="IPR000504">
    <property type="entry name" value="RRM_dom"/>
</dbReference>
<dbReference type="InterPro" id="IPR012677">
    <property type="entry name" value="Nucleotide-bd_a/b_plait_sf"/>
</dbReference>
<dbReference type="GO" id="GO:0005634">
    <property type="term" value="C:nucleus"/>
    <property type="evidence" value="ECO:0007669"/>
    <property type="project" value="TreeGrafter"/>
</dbReference>